<keyword evidence="6 7" id="KW-0012">Acyltransferase</keyword>
<dbReference type="CDD" id="cd03352">
    <property type="entry name" value="LbH_LpxD"/>
    <property type="match status" value="1"/>
</dbReference>
<dbReference type="InterPro" id="IPR001451">
    <property type="entry name" value="Hexapep"/>
</dbReference>
<name>E4RYX3_LEAB4</name>
<accession>E4RYX3</accession>
<proteinExistence type="inferred from homology"/>
<evidence type="ECO:0000256" key="3">
    <source>
        <dbReference type="ARBA" id="ARBA00022679"/>
    </source>
</evidence>
<dbReference type="HOGENOM" id="CLU_049865_0_0_10"/>
<dbReference type="eggNOG" id="COG1044">
    <property type="taxonomic scope" value="Bacteria"/>
</dbReference>
<protein>
    <recommendedName>
        <fullName evidence="7">UDP-3-O-acylglucosamine N-acyltransferase</fullName>
        <ecNumber evidence="7">2.3.1.191</ecNumber>
    </recommendedName>
</protein>
<evidence type="ECO:0000259" key="8">
    <source>
        <dbReference type="Pfam" id="PF04613"/>
    </source>
</evidence>
<dbReference type="Proteomes" id="UP000007435">
    <property type="component" value="Chromosome"/>
</dbReference>
<feature type="domain" description="UDP-3-O-[3-hydroxymyristoyl] glucosamine N-acyltransferase non-repeat region" evidence="8">
    <location>
        <begin position="22"/>
        <end position="89"/>
    </location>
</feature>
<evidence type="ECO:0000313" key="10">
    <source>
        <dbReference type="Proteomes" id="UP000007435"/>
    </source>
</evidence>
<evidence type="ECO:0000256" key="7">
    <source>
        <dbReference type="HAMAP-Rule" id="MF_00523"/>
    </source>
</evidence>
<keyword evidence="3 7" id="KW-0808">Transferase</keyword>
<dbReference type="Gene3D" id="3.40.1390.10">
    <property type="entry name" value="MurE/MurF, N-terminal domain"/>
    <property type="match status" value="1"/>
</dbReference>
<dbReference type="EMBL" id="CP002305">
    <property type="protein sequence ID" value="ADQ17370.1"/>
    <property type="molecule type" value="Genomic_DNA"/>
</dbReference>
<comment type="subunit">
    <text evidence="7">Homotrimer.</text>
</comment>
<evidence type="ECO:0000256" key="2">
    <source>
        <dbReference type="ARBA" id="ARBA00022556"/>
    </source>
</evidence>
<dbReference type="OrthoDB" id="9784739at2"/>
<keyword evidence="4 7" id="KW-0677">Repeat</keyword>
<keyword evidence="5 7" id="KW-0443">Lipid metabolism</keyword>
<evidence type="ECO:0000256" key="6">
    <source>
        <dbReference type="ARBA" id="ARBA00023315"/>
    </source>
</evidence>
<dbReference type="InterPro" id="IPR020573">
    <property type="entry name" value="UDP_GlcNAc_AcTrfase_non-rep"/>
</dbReference>
<reference evidence="9 10" key="2">
    <citation type="journal article" date="2011" name="Stand. Genomic Sci.">
        <title>Complete genome sequence of Leadbetterella byssophila type strain (4M15).</title>
        <authorList>
            <person name="Abt B."/>
            <person name="Teshima H."/>
            <person name="Lucas S."/>
            <person name="Lapidus A."/>
            <person name="Del Rio T.G."/>
            <person name="Nolan M."/>
            <person name="Tice H."/>
            <person name="Cheng J.F."/>
            <person name="Pitluck S."/>
            <person name="Liolios K."/>
            <person name="Pagani I."/>
            <person name="Ivanova N."/>
            <person name="Mavromatis K."/>
            <person name="Pati A."/>
            <person name="Tapia R."/>
            <person name="Han C."/>
            <person name="Goodwin L."/>
            <person name="Chen A."/>
            <person name="Palaniappan K."/>
            <person name="Land M."/>
            <person name="Hauser L."/>
            <person name="Chang Y.J."/>
            <person name="Jeffries C.D."/>
            <person name="Rohde M."/>
            <person name="Goker M."/>
            <person name="Tindall B.J."/>
            <person name="Detter J.C."/>
            <person name="Woyke T."/>
            <person name="Bristow J."/>
            <person name="Eisen J.A."/>
            <person name="Markowitz V."/>
            <person name="Hugenholtz P."/>
            <person name="Klenk H.P."/>
            <person name="Kyrpides N.C."/>
        </authorList>
    </citation>
    <scope>NUCLEOTIDE SEQUENCE [LARGE SCALE GENOMIC DNA]</scope>
    <source>
        <strain evidence="10">DSM 17132 / JCM 16389 / KACC 11308 / NBRC 106382 / 4M15</strain>
    </source>
</reference>
<evidence type="ECO:0000256" key="4">
    <source>
        <dbReference type="ARBA" id="ARBA00022737"/>
    </source>
</evidence>
<dbReference type="RefSeq" id="WP_013408419.1">
    <property type="nucleotide sequence ID" value="NC_014655.1"/>
</dbReference>
<dbReference type="Pfam" id="PF04613">
    <property type="entry name" value="LpxD"/>
    <property type="match status" value="1"/>
</dbReference>
<comment type="similarity">
    <text evidence="7">Belongs to the transferase hexapeptide repeat family. LpxD subfamily.</text>
</comment>
<dbReference type="GO" id="GO:0016020">
    <property type="term" value="C:membrane"/>
    <property type="evidence" value="ECO:0007669"/>
    <property type="project" value="GOC"/>
</dbReference>
<dbReference type="HAMAP" id="MF_00523">
    <property type="entry name" value="LpxD"/>
    <property type="match status" value="1"/>
</dbReference>
<gene>
    <name evidence="7" type="primary">lpxD</name>
    <name evidence="9" type="ordered locus">Lbys_1663</name>
</gene>
<dbReference type="UniPathway" id="UPA00973"/>
<dbReference type="GO" id="GO:0016410">
    <property type="term" value="F:N-acyltransferase activity"/>
    <property type="evidence" value="ECO:0007669"/>
    <property type="project" value="InterPro"/>
</dbReference>
<organism evidence="9 10">
    <name type="scientific">Leadbetterella byssophila (strain DSM 17132 / JCM 16389 / KACC 11308 / NBRC 106382 / 4M15)</name>
    <dbReference type="NCBI Taxonomy" id="649349"/>
    <lineage>
        <taxon>Bacteria</taxon>
        <taxon>Pseudomonadati</taxon>
        <taxon>Bacteroidota</taxon>
        <taxon>Cytophagia</taxon>
        <taxon>Cytophagales</taxon>
        <taxon>Leadbetterellaceae</taxon>
        <taxon>Leadbetterella</taxon>
    </lineage>
</organism>
<dbReference type="KEGG" id="lby:Lbys_1663"/>
<dbReference type="AlphaFoldDB" id="E4RYX3"/>
<evidence type="ECO:0000313" key="9">
    <source>
        <dbReference type="EMBL" id="ADQ17370.1"/>
    </source>
</evidence>
<dbReference type="InterPro" id="IPR011004">
    <property type="entry name" value="Trimer_LpxA-like_sf"/>
</dbReference>
<reference key="1">
    <citation type="submission" date="2010-11" db="EMBL/GenBank/DDBJ databases">
        <title>The complete genome of Leadbetterella byssophila DSM 17132.</title>
        <authorList>
            <consortium name="US DOE Joint Genome Institute (JGI-PGF)"/>
            <person name="Lucas S."/>
            <person name="Copeland A."/>
            <person name="Lapidus A."/>
            <person name="Glavina del Rio T."/>
            <person name="Dalin E."/>
            <person name="Tice H."/>
            <person name="Bruce D."/>
            <person name="Goodwin L."/>
            <person name="Pitluck S."/>
            <person name="Kyrpides N."/>
            <person name="Mavromatis K."/>
            <person name="Ivanova N."/>
            <person name="Teshima H."/>
            <person name="Brettin T."/>
            <person name="Detter J.C."/>
            <person name="Han C."/>
            <person name="Tapia R."/>
            <person name="Land M."/>
            <person name="Hauser L."/>
            <person name="Markowitz V."/>
            <person name="Cheng J.-F."/>
            <person name="Hugenholtz P."/>
            <person name="Woyke T."/>
            <person name="Wu D."/>
            <person name="Tindall B."/>
            <person name="Pomrenke H.G."/>
            <person name="Brambilla E."/>
            <person name="Klenk H.-P."/>
            <person name="Eisen J.A."/>
        </authorList>
    </citation>
    <scope>NUCLEOTIDE SEQUENCE [LARGE SCALE GENOMIC DNA]</scope>
    <source>
        <strain>DSM 17132</strain>
    </source>
</reference>
<keyword evidence="1 7" id="KW-0444">Lipid biosynthesis</keyword>
<dbReference type="GO" id="GO:0009245">
    <property type="term" value="P:lipid A biosynthetic process"/>
    <property type="evidence" value="ECO:0007669"/>
    <property type="project" value="UniProtKB-UniRule"/>
</dbReference>
<dbReference type="SUPFAM" id="SSF51161">
    <property type="entry name" value="Trimeric LpxA-like enzymes"/>
    <property type="match status" value="1"/>
</dbReference>
<dbReference type="STRING" id="649349.Lbys_1663"/>
<comment type="catalytic activity">
    <reaction evidence="7">
        <text>a UDP-3-O-[(3R)-3-hydroxyacyl]-alpha-D-glucosamine + a (3R)-hydroxyacyl-[ACP] = a UDP-2-N,3-O-bis[(3R)-3-hydroxyacyl]-alpha-D-glucosamine + holo-[ACP] + H(+)</text>
        <dbReference type="Rhea" id="RHEA:53836"/>
        <dbReference type="Rhea" id="RHEA-COMP:9685"/>
        <dbReference type="Rhea" id="RHEA-COMP:9945"/>
        <dbReference type="ChEBI" id="CHEBI:15378"/>
        <dbReference type="ChEBI" id="CHEBI:64479"/>
        <dbReference type="ChEBI" id="CHEBI:78827"/>
        <dbReference type="ChEBI" id="CHEBI:137740"/>
        <dbReference type="ChEBI" id="CHEBI:137748"/>
        <dbReference type="EC" id="2.3.1.191"/>
    </reaction>
</comment>
<dbReference type="Pfam" id="PF00132">
    <property type="entry name" value="Hexapep"/>
    <property type="match status" value="3"/>
</dbReference>
<feature type="active site" description="Proton acceptor" evidence="7">
    <location>
        <position position="242"/>
    </location>
</feature>
<dbReference type="EC" id="2.3.1.191" evidence="7"/>
<dbReference type="NCBIfam" id="NF002060">
    <property type="entry name" value="PRK00892.1"/>
    <property type="match status" value="1"/>
</dbReference>
<comment type="function">
    <text evidence="7">Catalyzes the N-acylation of UDP-3-O-acylglucosamine using 3-hydroxyacyl-ACP as the acyl donor. Is involved in the biosynthesis of lipid A, a phosphorylated glycolipid that anchors the lipopolysaccharide to the outer membrane of the cell.</text>
</comment>
<dbReference type="Gene3D" id="2.160.10.10">
    <property type="entry name" value="Hexapeptide repeat proteins"/>
    <property type="match status" value="1"/>
</dbReference>
<dbReference type="PANTHER" id="PTHR43378">
    <property type="entry name" value="UDP-3-O-ACYLGLUCOSAMINE N-ACYLTRANSFERASE"/>
    <property type="match status" value="1"/>
</dbReference>
<keyword evidence="2 7" id="KW-0441">Lipid A biosynthesis</keyword>
<dbReference type="GO" id="GO:0103118">
    <property type="term" value="F:UDP-3-O-[(3R)-3-hydroxyacyl]-glucosamine N-acyltransferase activity"/>
    <property type="evidence" value="ECO:0007669"/>
    <property type="project" value="UniProtKB-EC"/>
</dbReference>
<evidence type="ECO:0000256" key="1">
    <source>
        <dbReference type="ARBA" id="ARBA00022516"/>
    </source>
</evidence>
<dbReference type="PANTHER" id="PTHR43378:SF2">
    <property type="entry name" value="UDP-3-O-ACYLGLUCOSAMINE N-ACYLTRANSFERASE 1, MITOCHONDRIAL-RELATED"/>
    <property type="match status" value="1"/>
</dbReference>
<keyword evidence="10" id="KW-1185">Reference proteome</keyword>
<dbReference type="NCBIfam" id="TIGR01853">
    <property type="entry name" value="lipid_A_lpxD"/>
    <property type="match status" value="1"/>
</dbReference>
<sequence length="326" mass="34454">MKFSVEQIAKILEGEVEGDGEVLIDNFAKIEEGKPGSISFLANIKYEPYIYTTESSAVIVSKEFIPKSAIKSSLIRVKDPYLSVSKLMAAYQQMLKVKKVGIHPKSIISDSAELGEEVFVDALAYIGDHSVIGSEVNIGAGAYIGLRVKIGAGTIIHPGAKVMDDCVIGENCVLHPGVVIGSEGFGFAPDENGVFQDIPQLGNVVLGDNVSIGANTTIDRATMGSTRIGKGVKLDNLVQIGHNVEIGENTVIASQTGVSGSTKIGRNCMIAGQVGFVGHIKIADGTKIGAKSGVAKSIEEPGAYSGHPLLPLKQYLRLMINLSKMK</sequence>
<dbReference type="InterPro" id="IPR007691">
    <property type="entry name" value="LpxD"/>
</dbReference>
<comment type="pathway">
    <text evidence="7">Bacterial outer membrane biogenesis; LPS lipid A biosynthesis.</text>
</comment>
<evidence type="ECO:0000256" key="5">
    <source>
        <dbReference type="ARBA" id="ARBA00023098"/>
    </source>
</evidence>